<dbReference type="AlphaFoldDB" id="K3W6T2"/>
<feature type="region of interest" description="Disordered" evidence="1">
    <location>
        <begin position="53"/>
        <end position="109"/>
    </location>
</feature>
<dbReference type="OMA" id="DSADYEM"/>
<dbReference type="EMBL" id="GL376620">
    <property type="status" value="NOT_ANNOTATED_CDS"/>
    <property type="molecule type" value="Genomic_DNA"/>
</dbReference>
<reference evidence="3" key="2">
    <citation type="submission" date="2010-04" db="EMBL/GenBank/DDBJ databases">
        <authorList>
            <person name="Buell R."/>
            <person name="Hamilton J."/>
            <person name="Hostetler J."/>
        </authorList>
    </citation>
    <scope>NUCLEOTIDE SEQUENCE [LARGE SCALE GENOMIC DNA]</scope>
    <source>
        <strain evidence="3">DAOM:BR144</strain>
    </source>
</reference>
<dbReference type="HOGENOM" id="CLU_1543128_0_0_1"/>
<reference evidence="2" key="3">
    <citation type="submission" date="2015-02" db="UniProtKB">
        <authorList>
            <consortium name="EnsemblProtists"/>
        </authorList>
    </citation>
    <scope>IDENTIFICATION</scope>
    <source>
        <strain evidence="2">DAOM BR144</strain>
    </source>
</reference>
<dbReference type="Proteomes" id="UP000019132">
    <property type="component" value="Unassembled WGS sequence"/>
</dbReference>
<proteinExistence type="predicted"/>
<organism evidence="2 3">
    <name type="scientific">Globisporangium ultimum (strain ATCC 200006 / CBS 805.95 / DAOM BR144)</name>
    <name type="common">Pythium ultimum</name>
    <dbReference type="NCBI Taxonomy" id="431595"/>
    <lineage>
        <taxon>Eukaryota</taxon>
        <taxon>Sar</taxon>
        <taxon>Stramenopiles</taxon>
        <taxon>Oomycota</taxon>
        <taxon>Peronosporomycetes</taxon>
        <taxon>Pythiales</taxon>
        <taxon>Pythiaceae</taxon>
        <taxon>Globisporangium</taxon>
    </lineage>
</organism>
<accession>K3W6T2</accession>
<evidence type="ECO:0000313" key="3">
    <source>
        <dbReference type="Proteomes" id="UP000019132"/>
    </source>
</evidence>
<feature type="compositionally biased region" description="Low complexity" evidence="1">
    <location>
        <begin position="87"/>
        <end position="102"/>
    </location>
</feature>
<keyword evidence="3" id="KW-1185">Reference proteome</keyword>
<dbReference type="eggNOG" id="ENOG502REGB">
    <property type="taxonomic scope" value="Eukaryota"/>
</dbReference>
<evidence type="ECO:0000313" key="2">
    <source>
        <dbReference type="EnsemblProtists" id="PYU1_T000673"/>
    </source>
</evidence>
<dbReference type="EnsemblProtists" id="PYU1_T000673">
    <property type="protein sequence ID" value="PYU1_T000673"/>
    <property type="gene ID" value="PYU1_G000673"/>
</dbReference>
<reference evidence="3" key="1">
    <citation type="journal article" date="2010" name="Genome Biol.">
        <title>Genome sequence of the necrotrophic plant pathogen Pythium ultimum reveals original pathogenicity mechanisms and effector repertoire.</title>
        <authorList>
            <person name="Levesque C.A."/>
            <person name="Brouwer H."/>
            <person name="Cano L."/>
            <person name="Hamilton J.P."/>
            <person name="Holt C."/>
            <person name="Huitema E."/>
            <person name="Raffaele S."/>
            <person name="Robideau G.P."/>
            <person name="Thines M."/>
            <person name="Win J."/>
            <person name="Zerillo M.M."/>
            <person name="Beakes G.W."/>
            <person name="Boore J.L."/>
            <person name="Busam D."/>
            <person name="Dumas B."/>
            <person name="Ferriera S."/>
            <person name="Fuerstenberg S.I."/>
            <person name="Gachon C.M."/>
            <person name="Gaulin E."/>
            <person name="Govers F."/>
            <person name="Grenville-Briggs L."/>
            <person name="Horner N."/>
            <person name="Hostetler J."/>
            <person name="Jiang R.H."/>
            <person name="Johnson J."/>
            <person name="Krajaejun T."/>
            <person name="Lin H."/>
            <person name="Meijer H.J."/>
            <person name="Moore B."/>
            <person name="Morris P."/>
            <person name="Phuntmart V."/>
            <person name="Puiu D."/>
            <person name="Shetty J."/>
            <person name="Stajich J.E."/>
            <person name="Tripathy S."/>
            <person name="Wawra S."/>
            <person name="van West P."/>
            <person name="Whitty B.R."/>
            <person name="Coutinho P.M."/>
            <person name="Henrissat B."/>
            <person name="Martin F."/>
            <person name="Thomas P.D."/>
            <person name="Tyler B.M."/>
            <person name="De Vries R.P."/>
            <person name="Kamoun S."/>
            <person name="Yandell M."/>
            <person name="Tisserat N."/>
            <person name="Buell C.R."/>
        </authorList>
    </citation>
    <scope>NUCLEOTIDE SEQUENCE</scope>
    <source>
        <strain evidence="3">DAOM:BR144</strain>
    </source>
</reference>
<sequence length="174" mass="19073">MTYQHSGAAQHPLPPQSVATTILKRHTNHQRQRFDSADHALCKQLQAAAAVVSPQRSGSHAAASCDAQEPEPEADHSALKPPSRVEANTSSSNSACTSTSTSVHEYPQQHVRRIRLQRFDSADWVMDAQLSRTDSQSASTAQSTVAKLILDRHAYTTCHFMTTPVEQQRCAEKA</sequence>
<dbReference type="InParanoid" id="K3W6T2"/>
<evidence type="ECO:0000256" key="1">
    <source>
        <dbReference type="SAM" id="MobiDB-lite"/>
    </source>
</evidence>
<name>K3W6T2_GLOUD</name>
<dbReference type="VEuPathDB" id="FungiDB:PYU1_G000673"/>
<protein>
    <submittedName>
        <fullName evidence="2">Uncharacterized protein</fullName>
    </submittedName>
</protein>